<keyword evidence="1" id="KW-0732">Signal</keyword>
<dbReference type="KEGG" id="pib:BBD41_19510"/>
<proteinExistence type="predicted"/>
<dbReference type="Gene3D" id="2.60.40.680">
    <property type="match status" value="1"/>
</dbReference>
<dbReference type="GO" id="GO:0000272">
    <property type="term" value="P:polysaccharide catabolic process"/>
    <property type="evidence" value="ECO:0007669"/>
    <property type="project" value="InterPro"/>
</dbReference>
<evidence type="ECO:0000256" key="1">
    <source>
        <dbReference type="SAM" id="SignalP"/>
    </source>
</evidence>
<feature type="signal peptide" evidence="1">
    <location>
        <begin position="1"/>
        <end position="26"/>
    </location>
</feature>
<dbReference type="RefSeq" id="WP_157929321.1">
    <property type="nucleotide sequence ID" value="NZ_CP016809.1"/>
</dbReference>
<gene>
    <name evidence="3" type="ORF">BBD41_19510</name>
</gene>
<dbReference type="InterPro" id="IPR002102">
    <property type="entry name" value="Cohesin_dom"/>
</dbReference>
<evidence type="ECO:0000313" key="3">
    <source>
        <dbReference type="EMBL" id="ANY74579.1"/>
    </source>
</evidence>
<dbReference type="GO" id="GO:0030246">
    <property type="term" value="F:carbohydrate binding"/>
    <property type="evidence" value="ECO:0007669"/>
    <property type="project" value="InterPro"/>
</dbReference>
<dbReference type="Pfam" id="PF00963">
    <property type="entry name" value="Cohesin"/>
    <property type="match status" value="1"/>
</dbReference>
<dbReference type="InterPro" id="IPR008965">
    <property type="entry name" value="CBM2/CBM3_carb-bd_dom_sf"/>
</dbReference>
<dbReference type="AlphaFoldDB" id="A0A1B2E3P6"/>
<accession>A0A1B2E3P6</accession>
<protein>
    <recommendedName>
        <fullName evidence="2">Cohesin domain-containing protein</fullName>
    </recommendedName>
</protein>
<dbReference type="SUPFAM" id="SSF49384">
    <property type="entry name" value="Carbohydrate-binding domain"/>
    <property type="match status" value="1"/>
</dbReference>
<dbReference type="CDD" id="cd08547">
    <property type="entry name" value="Type_II_cohesin"/>
    <property type="match status" value="1"/>
</dbReference>
<feature type="chain" id="PRO_5008535552" description="Cohesin domain-containing protein" evidence="1">
    <location>
        <begin position="27"/>
        <end position="181"/>
    </location>
</feature>
<evidence type="ECO:0000259" key="2">
    <source>
        <dbReference type="Pfam" id="PF00963"/>
    </source>
</evidence>
<feature type="domain" description="Cohesin" evidence="2">
    <location>
        <begin position="38"/>
        <end position="137"/>
    </location>
</feature>
<organism evidence="3">
    <name type="scientific">Paenibacillus ihbetae</name>
    <dbReference type="NCBI Taxonomy" id="1870820"/>
    <lineage>
        <taxon>Bacteria</taxon>
        <taxon>Bacillati</taxon>
        <taxon>Bacillota</taxon>
        <taxon>Bacilli</taxon>
        <taxon>Bacillales</taxon>
        <taxon>Paenibacillaceae</taxon>
        <taxon>Paenibacillus</taxon>
    </lineage>
</organism>
<sequence>MRKQYGLAVMIVLLLVSLFAPYPASAAGGQLELVRVPNALKPGSKVKIRINASQVQDLYGLQFNLKFNSSQLRYEGMTISNQYINYPSSSQTKEGQVSAALIRKDSKDTSYKKKLQVAEVTFTALKPGAATLQLQEVKAVTTETYINEHGRNDLRTLPLETMKELSFQISPHPGKKSNSPS</sequence>
<reference evidence="3" key="1">
    <citation type="submission" date="2016-08" db="EMBL/GenBank/DDBJ databases">
        <title>Complete Genome Seqeunce of Paenibacillus sp. nov. IHBB 9852 from high altitute lake of Indian trans-Himalayas.</title>
        <authorList>
            <person name="Kiran S."/>
            <person name="Swarnkar M.K."/>
            <person name="Rana A."/>
            <person name="Tewari R."/>
            <person name="Gulati A."/>
        </authorList>
    </citation>
    <scope>NUCLEOTIDE SEQUENCE [LARGE SCALE GENOMIC DNA]</scope>
    <source>
        <strain evidence="3">IHBB 9852</strain>
    </source>
</reference>
<name>A0A1B2E3P6_9BACL</name>
<dbReference type="EMBL" id="CP016809">
    <property type="protein sequence ID" value="ANY74579.1"/>
    <property type="molecule type" value="Genomic_DNA"/>
</dbReference>